<comment type="cofactor">
    <cofactor evidence="5">
        <name>FAD</name>
        <dbReference type="ChEBI" id="CHEBI:57692"/>
    </cofactor>
    <text evidence="5">Binds 1 FAD per subunit.</text>
</comment>
<evidence type="ECO:0000256" key="1">
    <source>
        <dbReference type="ARBA" id="ARBA00001932"/>
    </source>
</evidence>
<dbReference type="Gene3D" id="1.10.579.10">
    <property type="entry name" value="DNA Cyclobutane Dipyrimidine Photolyase, subunit A, domain 3"/>
    <property type="match status" value="1"/>
</dbReference>
<dbReference type="InterPro" id="IPR014729">
    <property type="entry name" value="Rossmann-like_a/b/a_fold"/>
</dbReference>
<dbReference type="PATRIC" id="fig|1046627.3.peg.1222"/>
<dbReference type="Pfam" id="PF00875">
    <property type="entry name" value="DNA_photolyase"/>
    <property type="match status" value="1"/>
</dbReference>
<proteinExistence type="inferred from homology"/>
<evidence type="ECO:0000256" key="3">
    <source>
        <dbReference type="ARBA" id="ARBA00022827"/>
    </source>
</evidence>
<dbReference type="GO" id="GO:0071949">
    <property type="term" value="F:FAD binding"/>
    <property type="evidence" value="ECO:0007669"/>
    <property type="project" value="TreeGrafter"/>
</dbReference>
<dbReference type="PROSITE" id="PS51645">
    <property type="entry name" value="PHR_CRY_ALPHA_BETA"/>
    <property type="match status" value="1"/>
</dbReference>
<dbReference type="InterPro" id="IPR036155">
    <property type="entry name" value="Crypto/Photolyase_N_sf"/>
</dbReference>
<organism evidence="8 9">
    <name type="scientific">Bizionia argentinensis JUB59</name>
    <dbReference type="NCBI Taxonomy" id="1046627"/>
    <lineage>
        <taxon>Bacteria</taxon>
        <taxon>Pseudomonadati</taxon>
        <taxon>Bacteroidota</taxon>
        <taxon>Flavobacteriia</taxon>
        <taxon>Flavobacteriales</taxon>
        <taxon>Flavobacteriaceae</taxon>
        <taxon>Bizionia</taxon>
    </lineage>
</organism>
<gene>
    <name evidence="8" type="ORF">BZARG_2462</name>
</gene>
<evidence type="ECO:0000256" key="5">
    <source>
        <dbReference type="PIRSR" id="PIRSR602081-1"/>
    </source>
</evidence>
<evidence type="ECO:0000256" key="4">
    <source>
        <dbReference type="ARBA" id="ARBA00022991"/>
    </source>
</evidence>
<accession>G2ECG6</accession>
<dbReference type="Gene3D" id="1.25.40.80">
    <property type="match status" value="1"/>
</dbReference>
<feature type="binding site" evidence="5">
    <location>
        <position position="269"/>
    </location>
    <ligand>
        <name>FAD</name>
        <dbReference type="ChEBI" id="CHEBI:57692"/>
    </ligand>
</feature>
<dbReference type="SUPFAM" id="SSF48173">
    <property type="entry name" value="Cryptochrome/photolyase FAD-binding domain"/>
    <property type="match status" value="1"/>
</dbReference>
<keyword evidence="2 5" id="KW-0285">Flavoprotein</keyword>
<dbReference type="InterPro" id="IPR036134">
    <property type="entry name" value="Crypto/Photolyase_FAD-like_sf"/>
</dbReference>
<name>G2ECG6_9FLAO</name>
<dbReference type="eggNOG" id="COG0415">
    <property type="taxonomic scope" value="Bacteria"/>
</dbReference>
<comment type="cofactor">
    <cofactor evidence="1">
        <name>(6R)-5,10-methylene-5,6,7,8-tetrahydrofolate</name>
        <dbReference type="ChEBI" id="CHEBI:15636"/>
    </cofactor>
</comment>
<dbReference type="AlphaFoldDB" id="G2ECG6"/>
<comment type="caution">
    <text evidence="8">The sequence shown here is derived from an EMBL/GenBank/DDBJ whole genome shotgun (WGS) entry which is preliminary data.</text>
</comment>
<dbReference type="Pfam" id="PF03441">
    <property type="entry name" value="FAD_binding_7"/>
    <property type="match status" value="1"/>
</dbReference>
<dbReference type="OrthoDB" id="9772484at2"/>
<dbReference type="PROSITE" id="PS00394">
    <property type="entry name" value="DNA_PHOTOLYASES_1_1"/>
    <property type="match status" value="1"/>
</dbReference>
<evidence type="ECO:0000313" key="8">
    <source>
        <dbReference type="EMBL" id="EGV43845.1"/>
    </source>
</evidence>
<evidence type="ECO:0000256" key="2">
    <source>
        <dbReference type="ARBA" id="ARBA00022630"/>
    </source>
</evidence>
<dbReference type="PANTHER" id="PTHR11455:SF9">
    <property type="entry name" value="CRYPTOCHROME CIRCADIAN CLOCK 5 ISOFORM X1"/>
    <property type="match status" value="1"/>
</dbReference>
<keyword evidence="3 5" id="KW-0274">FAD</keyword>
<dbReference type="PANTHER" id="PTHR11455">
    <property type="entry name" value="CRYPTOCHROME"/>
    <property type="match status" value="1"/>
</dbReference>
<dbReference type="InterPro" id="IPR006050">
    <property type="entry name" value="DNA_photolyase_N"/>
</dbReference>
<dbReference type="InterPro" id="IPR002081">
    <property type="entry name" value="Cryptochrome/DNA_photolyase_1"/>
</dbReference>
<evidence type="ECO:0000313" key="9">
    <source>
        <dbReference type="Proteomes" id="UP000003730"/>
    </source>
</evidence>
<dbReference type="RefSeq" id="WP_008636365.1">
    <property type="nucleotide sequence ID" value="NZ_AFXZ01000016.1"/>
</dbReference>
<feature type="binding site" evidence="5">
    <location>
        <position position="218"/>
    </location>
    <ligand>
        <name>FAD</name>
        <dbReference type="ChEBI" id="CHEBI:57692"/>
    </ligand>
</feature>
<dbReference type="InterPro" id="IPR005101">
    <property type="entry name" value="Cryptochr/Photolyase_FAD-bd"/>
</dbReference>
<dbReference type="SUPFAM" id="SSF52425">
    <property type="entry name" value="Cryptochrome/photolyase, N-terminal domain"/>
    <property type="match status" value="1"/>
</dbReference>
<dbReference type="Proteomes" id="UP000003730">
    <property type="component" value="Unassembled WGS sequence"/>
</dbReference>
<dbReference type="Gene3D" id="3.40.50.620">
    <property type="entry name" value="HUPs"/>
    <property type="match status" value="1"/>
</dbReference>
<keyword evidence="4 6" id="KW-0157">Chromophore</keyword>
<dbReference type="PRINTS" id="PR00147">
    <property type="entry name" value="DNAPHOTLYASE"/>
</dbReference>
<evidence type="ECO:0000259" key="7">
    <source>
        <dbReference type="PROSITE" id="PS51645"/>
    </source>
</evidence>
<dbReference type="InterPro" id="IPR018394">
    <property type="entry name" value="DNA_photolyase_1_CS_C"/>
</dbReference>
<dbReference type="STRING" id="1046627.BZARG_2462"/>
<dbReference type="GO" id="GO:0009416">
    <property type="term" value="P:response to light stimulus"/>
    <property type="evidence" value="ECO:0007669"/>
    <property type="project" value="TreeGrafter"/>
</dbReference>
<dbReference type="EMBL" id="AFXZ01000016">
    <property type="protein sequence ID" value="EGV43845.1"/>
    <property type="molecule type" value="Genomic_DNA"/>
</dbReference>
<dbReference type="GO" id="GO:0003677">
    <property type="term" value="F:DNA binding"/>
    <property type="evidence" value="ECO:0007669"/>
    <property type="project" value="TreeGrafter"/>
</dbReference>
<reference evidence="8 9" key="1">
    <citation type="journal article" date="2008" name="Int. J. Syst. Evol. Microbiol.">
        <title>Bizionia argentinensis sp. nov., isolated from surface marine water in Antarctica.</title>
        <authorList>
            <person name="Bercovich A."/>
            <person name="Vazquez S.C."/>
            <person name="Yankilevich P."/>
            <person name="Coria S.H."/>
            <person name="Foti M."/>
            <person name="Hernandez E."/>
            <person name="Vidal A."/>
            <person name="Ruberto L."/>
            <person name="Melo C."/>
            <person name="Marenssi S."/>
            <person name="Criscuolo M."/>
            <person name="Memoli M."/>
            <person name="Arguelles M."/>
            <person name="Mac Cormack W.P."/>
        </authorList>
    </citation>
    <scope>NUCLEOTIDE SEQUENCE [LARGE SCALE GENOMIC DNA]</scope>
    <source>
        <strain evidence="8 9">JUB59</strain>
    </source>
</reference>
<dbReference type="GO" id="GO:0006139">
    <property type="term" value="P:nucleobase-containing compound metabolic process"/>
    <property type="evidence" value="ECO:0007669"/>
    <property type="project" value="UniProtKB-ARBA"/>
</dbReference>
<dbReference type="GO" id="GO:0006950">
    <property type="term" value="P:response to stress"/>
    <property type="evidence" value="ECO:0007669"/>
    <property type="project" value="UniProtKB-ARBA"/>
</dbReference>
<keyword evidence="9" id="KW-1185">Reference proteome</keyword>
<protein>
    <submittedName>
        <fullName evidence="8">Deoxyribodipyrimidine photolyase</fullName>
    </submittedName>
</protein>
<sequence>MRIKREPIHIVWFKRDLRLEDHEPLHLALQQNEPVLCVFVFEKLLLDNEHYSQRHWDFLKESIRDLNTQLEAYNTKVLAANSDIISTCNLISNDYQIKSVYSHQETGIQVTFDRDKSFKRYCKNNLITWHESIQNGVLRGLVNRESWFDNWNKIMAEPLINFSADSADFLSLNAIYELENQFQTTDLNTSKEKPFQQGGSTLGWKYLKSFLNTRHKDYMFHISKPEKSRKSCSRLSPYIAWGNLSVRQVYQTSKTTQTPSSHKKQLAAFRSRLRWQAHFIQKFEMEHIMEKVSINKGYHKLKKSISDQYQSAWREGNTGFPLVDASMRCLNETGYINFRMRAMLVSFFTHILWQPWQDASKHLSQQFLDFEPGIHYPQLQMQAGETGINNLRIYNPIKNSLEHDPDGVFIKHWVPELRELDLPFVHEPYLMTTLDQQFNDFELGVNYPFPIVDLKPQRKRASDVLWNMKKNATVRSESIRILKKHTLDNRSLLLKNKD</sequence>
<keyword evidence="8" id="KW-0456">Lyase</keyword>
<feature type="domain" description="Photolyase/cryptochrome alpha/beta" evidence="7">
    <location>
        <begin position="7"/>
        <end position="137"/>
    </location>
</feature>
<dbReference type="GO" id="GO:0003904">
    <property type="term" value="F:deoxyribodipyrimidine photo-lyase activity"/>
    <property type="evidence" value="ECO:0007669"/>
    <property type="project" value="TreeGrafter"/>
</dbReference>
<evidence type="ECO:0000256" key="6">
    <source>
        <dbReference type="RuleBase" id="RU004182"/>
    </source>
</evidence>
<comment type="similarity">
    <text evidence="6">Belongs to the DNA photolyase family.</text>
</comment>